<feature type="region of interest" description="Disordered" evidence="7">
    <location>
        <begin position="1"/>
        <end position="21"/>
    </location>
</feature>
<keyword evidence="5 8" id="KW-1133">Transmembrane helix</keyword>
<organism evidence="10 11">
    <name type="scientific">Streptomyces smyrnaeus</name>
    <dbReference type="NCBI Taxonomy" id="1387713"/>
    <lineage>
        <taxon>Bacteria</taxon>
        <taxon>Bacillati</taxon>
        <taxon>Actinomycetota</taxon>
        <taxon>Actinomycetes</taxon>
        <taxon>Kitasatosporales</taxon>
        <taxon>Streptomycetaceae</taxon>
        <taxon>Streptomyces</taxon>
    </lineage>
</organism>
<feature type="transmembrane region" description="Helical" evidence="8">
    <location>
        <begin position="60"/>
        <end position="81"/>
    </location>
</feature>
<proteinExistence type="predicted"/>
<keyword evidence="2" id="KW-0813">Transport</keyword>
<keyword evidence="11" id="KW-1185">Reference proteome</keyword>
<evidence type="ECO:0000259" key="9">
    <source>
        <dbReference type="PROSITE" id="PS50850"/>
    </source>
</evidence>
<dbReference type="Gene3D" id="1.20.1250.20">
    <property type="entry name" value="MFS general substrate transporter like domains"/>
    <property type="match status" value="1"/>
</dbReference>
<dbReference type="InterPro" id="IPR020846">
    <property type="entry name" value="MFS_dom"/>
</dbReference>
<feature type="domain" description="Major facilitator superfamily (MFS) profile" evidence="9">
    <location>
        <begin position="26"/>
        <end position="410"/>
    </location>
</feature>
<reference evidence="10 11" key="1">
    <citation type="submission" date="2021-02" db="EMBL/GenBank/DDBJ databases">
        <title>Streptomyces spirodelae sp. nov., isolated from duckweed.</title>
        <authorList>
            <person name="Saimee Y."/>
            <person name="Duangmal K."/>
        </authorList>
    </citation>
    <scope>NUCLEOTIDE SEQUENCE [LARGE SCALE GENOMIC DNA]</scope>
    <source>
        <strain evidence="10 11">DSM 42105</strain>
    </source>
</reference>
<evidence type="ECO:0000256" key="1">
    <source>
        <dbReference type="ARBA" id="ARBA00004651"/>
    </source>
</evidence>
<dbReference type="PROSITE" id="PS50850">
    <property type="entry name" value="MFS"/>
    <property type="match status" value="1"/>
</dbReference>
<dbReference type="PANTHER" id="PTHR23517">
    <property type="entry name" value="RESISTANCE PROTEIN MDTM, PUTATIVE-RELATED-RELATED"/>
    <property type="match status" value="1"/>
</dbReference>
<evidence type="ECO:0000256" key="7">
    <source>
        <dbReference type="SAM" id="MobiDB-lite"/>
    </source>
</evidence>
<feature type="transmembrane region" description="Helical" evidence="8">
    <location>
        <begin position="26"/>
        <end position="48"/>
    </location>
</feature>
<dbReference type="InterPro" id="IPR036259">
    <property type="entry name" value="MFS_trans_sf"/>
</dbReference>
<comment type="subcellular location">
    <subcellularLocation>
        <location evidence="1">Cell membrane</location>
        <topology evidence="1">Multi-pass membrane protein</topology>
    </subcellularLocation>
</comment>
<name>A0ABS3XYC4_9ACTN</name>
<feature type="transmembrane region" description="Helical" evidence="8">
    <location>
        <begin position="116"/>
        <end position="139"/>
    </location>
</feature>
<feature type="transmembrane region" description="Helical" evidence="8">
    <location>
        <begin position="181"/>
        <end position="198"/>
    </location>
</feature>
<dbReference type="RefSeq" id="WP_209211645.1">
    <property type="nucleotide sequence ID" value="NZ_JAFFZM010000009.1"/>
</dbReference>
<feature type="transmembrane region" description="Helical" evidence="8">
    <location>
        <begin position="385"/>
        <end position="404"/>
    </location>
</feature>
<dbReference type="Proteomes" id="UP000721954">
    <property type="component" value="Unassembled WGS sequence"/>
</dbReference>
<feature type="transmembrane region" description="Helical" evidence="8">
    <location>
        <begin position="151"/>
        <end position="175"/>
    </location>
</feature>
<dbReference type="SUPFAM" id="SSF103473">
    <property type="entry name" value="MFS general substrate transporter"/>
    <property type="match status" value="1"/>
</dbReference>
<feature type="compositionally biased region" description="Basic and acidic residues" evidence="7">
    <location>
        <begin position="9"/>
        <end position="20"/>
    </location>
</feature>
<evidence type="ECO:0000256" key="8">
    <source>
        <dbReference type="SAM" id="Phobius"/>
    </source>
</evidence>
<keyword evidence="6 8" id="KW-0472">Membrane</keyword>
<feature type="transmembrane region" description="Helical" evidence="8">
    <location>
        <begin position="265"/>
        <end position="286"/>
    </location>
</feature>
<evidence type="ECO:0000256" key="4">
    <source>
        <dbReference type="ARBA" id="ARBA00022692"/>
    </source>
</evidence>
<keyword evidence="4 8" id="KW-0812">Transmembrane</keyword>
<feature type="transmembrane region" description="Helical" evidence="8">
    <location>
        <begin position="93"/>
        <end position="110"/>
    </location>
</feature>
<evidence type="ECO:0000256" key="6">
    <source>
        <dbReference type="ARBA" id="ARBA00023136"/>
    </source>
</evidence>
<dbReference type="GeneID" id="96260302"/>
<dbReference type="Pfam" id="PF07690">
    <property type="entry name" value="MFS_1"/>
    <property type="match status" value="1"/>
</dbReference>
<dbReference type="InterPro" id="IPR011701">
    <property type="entry name" value="MFS"/>
</dbReference>
<keyword evidence="3" id="KW-1003">Cell membrane</keyword>
<evidence type="ECO:0000256" key="5">
    <source>
        <dbReference type="ARBA" id="ARBA00022989"/>
    </source>
</evidence>
<evidence type="ECO:0000256" key="2">
    <source>
        <dbReference type="ARBA" id="ARBA00022448"/>
    </source>
</evidence>
<dbReference type="CDD" id="cd17473">
    <property type="entry name" value="MFS_arabinose_efflux_permease_like"/>
    <property type="match status" value="1"/>
</dbReference>
<evidence type="ECO:0000313" key="10">
    <source>
        <dbReference type="EMBL" id="MBO8199972.1"/>
    </source>
</evidence>
<feature type="transmembrane region" description="Helical" evidence="8">
    <location>
        <begin position="231"/>
        <end position="253"/>
    </location>
</feature>
<dbReference type="EMBL" id="JAFFZM010000009">
    <property type="protein sequence ID" value="MBO8199972.1"/>
    <property type="molecule type" value="Genomic_DNA"/>
</dbReference>
<evidence type="ECO:0000256" key="3">
    <source>
        <dbReference type="ARBA" id="ARBA00022475"/>
    </source>
</evidence>
<accession>A0ABS3XYC4</accession>
<evidence type="ECO:0000313" key="11">
    <source>
        <dbReference type="Proteomes" id="UP000721954"/>
    </source>
</evidence>
<protein>
    <submittedName>
        <fullName evidence="10">MFS transporter</fullName>
    </submittedName>
</protein>
<sequence>MAADPAADDTERSFGEERPSHAGRPALTVLLLASTLGVMGGATIAPIIEVIRQALDVSSTAVGLVLTSHSLAIAVASPLAGRVTDRLGPRTPLATGLVVYGLAGGVGMVVDSYPALFVSRLCLGVGAAAVFTCSTAALLGMYRGASRDKVMGWRTSATTAGGFVYPLAAGALGNYSWHAPFAIYLVGLPLGIATLFAVPRTAPSSTDEASNGAKTGTPRAGALRLLRERPLILALCGLWVASAGLLMVIAVSLPRRLDQLGIHDTFVVALYGTVLSSGAAGIIGLTYAQLTARVGHPALMRCAAASWTAALLVFAVADHWAALILVPVLTGTGSGLAMPTLTVLVDNAAPAEQRGTAASLQATALFGGQFASPLVFGPLIESTSIALGALIAAAGTTCILLALFRLPDPARAERTAENQPLPVRSRQPATEE</sequence>
<dbReference type="InterPro" id="IPR050171">
    <property type="entry name" value="MFS_Transporters"/>
</dbReference>
<comment type="caution">
    <text evidence="10">The sequence shown here is derived from an EMBL/GenBank/DDBJ whole genome shotgun (WGS) entry which is preliminary data.</text>
</comment>
<gene>
    <name evidence="10" type="ORF">JW613_16965</name>
</gene>